<dbReference type="Proteomes" id="UP000886845">
    <property type="component" value="Unassembled WGS sequence"/>
</dbReference>
<protein>
    <submittedName>
        <fullName evidence="3">ATP-binding protein</fullName>
    </submittedName>
</protein>
<dbReference type="Pfam" id="PF13173">
    <property type="entry name" value="AAA_14"/>
    <property type="match status" value="1"/>
</dbReference>
<evidence type="ECO:0000313" key="3">
    <source>
        <dbReference type="EMBL" id="HIV08508.1"/>
    </source>
</evidence>
<keyword evidence="3" id="KW-0547">Nucleotide-binding</keyword>
<dbReference type="InterPro" id="IPR027417">
    <property type="entry name" value="P-loop_NTPase"/>
</dbReference>
<comment type="caution">
    <text evidence="3">The sequence shown here is derived from an EMBL/GenBank/DDBJ whole genome shotgun (WGS) entry which is preliminary data.</text>
</comment>
<dbReference type="AlphaFoldDB" id="A0A9D1NLU8"/>
<organism evidence="3 4">
    <name type="scientific">Candidatus Spyradenecus faecavium</name>
    <dbReference type="NCBI Taxonomy" id="2840947"/>
    <lineage>
        <taxon>Bacteria</taxon>
        <taxon>Pseudomonadati</taxon>
        <taxon>Lentisphaerota</taxon>
        <taxon>Lentisphaeria</taxon>
        <taxon>Lentisphaerales</taxon>
        <taxon>Lentisphaeraceae</taxon>
        <taxon>Lentisphaeraceae incertae sedis</taxon>
        <taxon>Candidatus Spyradenecus</taxon>
    </lineage>
</organism>
<dbReference type="EMBL" id="DVOR01000006">
    <property type="protein sequence ID" value="HIV08508.1"/>
    <property type="molecule type" value="Genomic_DNA"/>
</dbReference>
<feature type="domain" description="DUF4143" evidence="2">
    <location>
        <begin position="217"/>
        <end position="367"/>
    </location>
</feature>
<evidence type="ECO:0000259" key="1">
    <source>
        <dbReference type="Pfam" id="PF13173"/>
    </source>
</evidence>
<proteinExistence type="predicted"/>
<reference evidence="3" key="2">
    <citation type="journal article" date="2021" name="PeerJ">
        <title>Extensive microbial diversity within the chicken gut microbiome revealed by metagenomics and culture.</title>
        <authorList>
            <person name="Gilroy R."/>
            <person name="Ravi A."/>
            <person name="Getino M."/>
            <person name="Pursley I."/>
            <person name="Horton D.L."/>
            <person name="Alikhan N.F."/>
            <person name="Baker D."/>
            <person name="Gharbi K."/>
            <person name="Hall N."/>
            <person name="Watson M."/>
            <person name="Adriaenssens E.M."/>
            <person name="Foster-Nyarko E."/>
            <person name="Jarju S."/>
            <person name="Secka A."/>
            <person name="Antonio M."/>
            <person name="Oren A."/>
            <person name="Chaudhuri R.R."/>
            <person name="La Ragione R."/>
            <person name="Hildebrand F."/>
            <person name="Pallen M.J."/>
        </authorList>
    </citation>
    <scope>NUCLEOTIDE SEQUENCE</scope>
    <source>
        <strain evidence="3">35461</strain>
    </source>
</reference>
<feature type="domain" description="AAA" evidence="1">
    <location>
        <begin position="41"/>
        <end position="163"/>
    </location>
</feature>
<accession>A0A9D1NLU8</accession>
<gene>
    <name evidence="3" type="ORF">IAC79_00130</name>
</gene>
<reference evidence="3" key="1">
    <citation type="submission" date="2020-10" db="EMBL/GenBank/DDBJ databases">
        <authorList>
            <person name="Gilroy R."/>
        </authorList>
    </citation>
    <scope>NUCLEOTIDE SEQUENCE</scope>
    <source>
        <strain evidence="3">35461</strain>
    </source>
</reference>
<dbReference type="PANTHER" id="PTHR33295:SF18">
    <property type="entry name" value="AAA+ ATPASE DOMAIN-CONTAINING PROTEIN"/>
    <property type="match status" value="1"/>
</dbReference>
<dbReference type="InterPro" id="IPR025420">
    <property type="entry name" value="DUF4143"/>
</dbReference>
<keyword evidence="3" id="KW-0067">ATP-binding</keyword>
<name>A0A9D1NLU8_9BACT</name>
<dbReference type="SUPFAM" id="SSF52540">
    <property type="entry name" value="P-loop containing nucleoside triphosphate hydrolases"/>
    <property type="match status" value="1"/>
</dbReference>
<evidence type="ECO:0000313" key="4">
    <source>
        <dbReference type="Proteomes" id="UP000886845"/>
    </source>
</evidence>
<sequence length="427" mass="48130">MNREDLEQVLADQRKELLGRDRSMFVRRAEEEQINLNSPHAQVVIGVRRSGKSTLCQAAVLQSGRPFGYVNFDDERLASLRGEDLNAVLETLYALNGDFDVLFLDEVQNIPEWNLFVNRLLRQGMHVLVTGSNAKLLSSELATHMVGRYDAVELFPLSFAEFCAFRGVDPADKTTLAAGLRQRALDDYLRQGGFPELLTGDLSAPKYVSTLVSDILERDIRQRLRQRSVRPIRIVADYLLSVVPTVLNSSALGDRLELDRAPNTVKTYVDHLRRAYLLVAIQKWSRKEHLRIRNEKLYPVDVALMGGGRQASPGENVGWRLETVVLIELLRRHHHLKDEVFYYQENRSEADFVVCRGNETLAVVQVSAHLSTPAVRERELRGAATAAKATGCPEATLVTLHETGEDVVDGIRVRIVRARDWLCAPTL</sequence>
<evidence type="ECO:0000259" key="2">
    <source>
        <dbReference type="Pfam" id="PF13635"/>
    </source>
</evidence>
<dbReference type="GO" id="GO:0005524">
    <property type="term" value="F:ATP binding"/>
    <property type="evidence" value="ECO:0007669"/>
    <property type="project" value="UniProtKB-KW"/>
</dbReference>
<dbReference type="Pfam" id="PF13635">
    <property type="entry name" value="DUF4143"/>
    <property type="match status" value="1"/>
</dbReference>
<dbReference type="PANTHER" id="PTHR33295">
    <property type="entry name" value="ATPASE"/>
    <property type="match status" value="1"/>
</dbReference>
<dbReference type="InterPro" id="IPR041682">
    <property type="entry name" value="AAA_14"/>
</dbReference>